<dbReference type="SMART" id="SM00261">
    <property type="entry name" value="FU"/>
    <property type="match status" value="1"/>
</dbReference>
<dbReference type="SUPFAM" id="SSF57184">
    <property type="entry name" value="Growth factor receptor domain"/>
    <property type="match status" value="1"/>
</dbReference>
<dbReference type="InterPro" id="IPR009030">
    <property type="entry name" value="Growth_fac_rcpt_cys_sf"/>
</dbReference>
<dbReference type="InterPro" id="IPR006212">
    <property type="entry name" value="Furin_repeat"/>
</dbReference>
<comment type="caution">
    <text evidence="1">The sequence shown here is derived from an EMBL/GenBank/DDBJ whole genome shotgun (WGS) entry which is preliminary data.</text>
</comment>
<name>A0A9P8S0P1_9EUKA</name>
<dbReference type="RefSeq" id="XP_067766689.1">
    <property type="nucleotide sequence ID" value="XM_067905372.1"/>
</dbReference>
<proteinExistence type="predicted"/>
<evidence type="ECO:0000313" key="1">
    <source>
        <dbReference type="EMBL" id="KAH0575916.1"/>
    </source>
</evidence>
<accession>A0A9P8S0P1</accession>
<dbReference type="AlphaFoldDB" id="A0A9P8S0P1"/>
<organism evidence="1 2">
    <name type="scientific">Spironucleus salmonicida</name>
    <dbReference type="NCBI Taxonomy" id="348837"/>
    <lineage>
        <taxon>Eukaryota</taxon>
        <taxon>Metamonada</taxon>
        <taxon>Diplomonadida</taxon>
        <taxon>Hexamitidae</taxon>
        <taxon>Hexamitinae</taxon>
        <taxon>Spironucleus</taxon>
    </lineage>
</organism>
<protein>
    <submittedName>
        <fullName evidence="1">Cysteine-rich protein</fullName>
    </submittedName>
</protein>
<dbReference type="EMBL" id="AUWU02000002">
    <property type="protein sequence ID" value="KAH0575916.1"/>
    <property type="molecule type" value="Genomic_DNA"/>
</dbReference>
<dbReference type="GeneID" id="94295473"/>
<dbReference type="KEGG" id="ssao:94295473"/>
<reference evidence="1 2" key="1">
    <citation type="journal article" date="2014" name="PLoS Genet.">
        <title>The Genome of Spironucleus salmonicida Highlights a Fish Pathogen Adapted to Fluctuating Environments.</title>
        <authorList>
            <person name="Xu F."/>
            <person name="Jerlstrom-Hultqvist J."/>
            <person name="Einarsson E."/>
            <person name="Astvaldsson A."/>
            <person name="Svard S.G."/>
            <person name="Andersson J.O."/>
        </authorList>
    </citation>
    <scope>NUCLEOTIDE SEQUENCE [LARGE SCALE GENOMIC DNA]</scope>
    <source>
        <strain evidence="1 2">ATCC 50377</strain>
    </source>
</reference>
<evidence type="ECO:0000313" key="2">
    <source>
        <dbReference type="Proteomes" id="UP000018208"/>
    </source>
</evidence>
<dbReference type="Gene3D" id="2.10.220.10">
    <property type="entry name" value="Hormone Receptor, Insulin-like Growth Factor Receptor 1, Chain A, domain 2"/>
    <property type="match status" value="1"/>
</dbReference>
<sequence>MPTMHACPSDATTSNEKNCVQCNIVGNDGCNACAADDADVCTGCNPKFYFDPDTTECVACSSNCSTCDSAVQCTVCATGFKLDGGTCVASDVIACDADNS</sequence>
<keyword evidence="2" id="KW-1185">Reference proteome</keyword>
<dbReference type="Proteomes" id="UP000018208">
    <property type="component" value="Unassembled WGS sequence"/>
</dbReference>
<gene>
    <name evidence="1" type="ORF">SS50377_21450</name>
</gene>